<dbReference type="Pfam" id="PF00933">
    <property type="entry name" value="Glyco_hydro_3"/>
    <property type="match status" value="1"/>
</dbReference>
<dbReference type="SMART" id="SM00758">
    <property type="entry name" value="PA14"/>
    <property type="match status" value="1"/>
</dbReference>
<dbReference type="PROSITE" id="PS00775">
    <property type="entry name" value="GLYCOSYL_HYDROL_F3"/>
    <property type="match status" value="1"/>
</dbReference>
<evidence type="ECO:0000256" key="5">
    <source>
        <dbReference type="ARBA" id="ARBA00023295"/>
    </source>
</evidence>
<dbReference type="InterPro" id="IPR001764">
    <property type="entry name" value="Glyco_hydro_3_N"/>
</dbReference>
<dbReference type="PROSITE" id="PS51820">
    <property type="entry name" value="PA14"/>
    <property type="match status" value="1"/>
</dbReference>
<dbReference type="InterPro" id="IPR017853">
    <property type="entry name" value="GH"/>
</dbReference>
<dbReference type="Gene3D" id="3.20.20.300">
    <property type="entry name" value="Glycoside hydrolase, family 3, N-terminal domain"/>
    <property type="match status" value="1"/>
</dbReference>
<dbReference type="PANTHER" id="PTHR42715:SF27">
    <property type="entry name" value="BETA-GLUCOSIDASE-RELATED"/>
    <property type="match status" value="1"/>
</dbReference>
<dbReference type="EC" id="3.2.1.21" evidence="3 6"/>
<comment type="pathway">
    <text evidence="6">Glycan metabolism; cellulose degradation.</text>
</comment>
<dbReference type="Gene3D" id="2.60.120.260">
    <property type="entry name" value="Galactose-binding domain-like"/>
    <property type="match status" value="1"/>
</dbReference>
<protein>
    <recommendedName>
        <fullName evidence="3 6">beta-glucosidase</fullName>
        <ecNumber evidence="3 6">3.2.1.21</ecNumber>
    </recommendedName>
</protein>
<dbReference type="Pfam" id="PF01915">
    <property type="entry name" value="Glyco_hydro_3_C"/>
    <property type="match status" value="1"/>
</dbReference>
<dbReference type="Pfam" id="PF14310">
    <property type="entry name" value="Fn3-like"/>
    <property type="match status" value="1"/>
</dbReference>
<dbReference type="AlphaFoldDB" id="A0A5N5QXN3"/>
<comment type="catalytic activity">
    <reaction evidence="1 6">
        <text>Hydrolysis of terminal, non-reducing beta-D-glucosyl residues with release of beta-D-glucose.</text>
        <dbReference type="EC" id="3.2.1.21"/>
    </reaction>
</comment>
<evidence type="ECO:0000256" key="1">
    <source>
        <dbReference type="ARBA" id="ARBA00000448"/>
    </source>
</evidence>
<evidence type="ECO:0000256" key="4">
    <source>
        <dbReference type="ARBA" id="ARBA00022801"/>
    </source>
</evidence>
<dbReference type="InterPro" id="IPR036881">
    <property type="entry name" value="Glyco_hydro_3_C_sf"/>
</dbReference>
<comment type="caution">
    <text evidence="8">The sequence shown here is derived from an EMBL/GenBank/DDBJ whole genome shotgun (WGS) entry which is preliminary data.</text>
</comment>
<dbReference type="PANTHER" id="PTHR42715">
    <property type="entry name" value="BETA-GLUCOSIDASE"/>
    <property type="match status" value="1"/>
</dbReference>
<dbReference type="SUPFAM" id="SSF51445">
    <property type="entry name" value="(Trans)glycosidases"/>
    <property type="match status" value="1"/>
</dbReference>
<dbReference type="PRINTS" id="PR00133">
    <property type="entry name" value="GLHYDRLASE3"/>
</dbReference>
<dbReference type="Gene3D" id="3.40.50.1700">
    <property type="entry name" value="Glycoside hydrolase family 3 C-terminal domain"/>
    <property type="match status" value="1"/>
</dbReference>
<keyword evidence="5 6" id="KW-0326">Glycosidase</keyword>
<comment type="similarity">
    <text evidence="2 6">Belongs to the glycosyl hydrolase 3 family.</text>
</comment>
<dbReference type="UniPathway" id="UPA00696"/>
<dbReference type="GO" id="GO:0030245">
    <property type="term" value="P:cellulose catabolic process"/>
    <property type="evidence" value="ECO:0007669"/>
    <property type="project" value="UniProtKB-UniPathway"/>
</dbReference>
<dbReference type="Gene3D" id="2.60.40.10">
    <property type="entry name" value="Immunoglobulins"/>
    <property type="match status" value="1"/>
</dbReference>
<dbReference type="InterPro" id="IPR019800">
    <property type="entry name" value="Glyco_hydro_3_AS"/>
</dbReference>
<feature type="domain" description="PA14" evidence="7">
    <location>
        <begin position="409"/>
        <end position="567"/>
    </location>
</feature>
<evidence type="ECO:0000256" key="3">
    <source>
        <dbReference type="ARBA" id="ARBA00012744"/>
    </source>
</evidence>
<evidence type="ECO:0000313" key="9">
    <source>
        <dbReference type="Proteomes" id="UP000383932"/>
    </source>
</evidence>
<sequence length="848" mass="92815">MTGSNPFLNADVDELVSKLSLDEKVLLLGAPNWWNTNKIERVGVPSVRMSDGPNGVRGSSHFLSSPAQCIPCATALGSTFDPALIHQVGSFLAIEAKTKSATVLLAPTCNIQRSPLGGRSFESFSEDPHLSGHLAAAYVAGLQDNGVAATIKHFVANDQEHERMAVDTIVSERALREVYLMPFMIAQRDAGPWAYMTAYNRVHGTHVSECKRLLGDVLRKEWGFDGLVMSDWYGTYSVDTAINAGLDLEMPGPPRWRQKVLVNHALTSRKLLPSTLDLRAKTILQFVQKLAKISPDIVFGDGEERTRDDPKDRKFNRRVAGQAIVLLKNERDVLPLKADKAKKVLVVGPNAQARVISGGGSAFLKPSYVVTPWEGITAVKPNGVDVDFKVGCYAHKFLPTLENSLTTPDGQAGWEACFYTHDENQQPKDEVAKFILNDTRVKLNDFLPEGLTPSWTIKLRGTLKVDKTAPFEFGLTVAGRAKLWVNGKMTIDNWTSQRPGEFFYGQGSAEEKATLNLKEGEPVDIYVEYDNLSPTPKGVQSQPALMRGVRLGGAEKIDPDEALQAAAKAAAEVDAVVAVVGLNHEWESEGFDRPTLSMPGRQDELVKAVAKANKNTIVVIQAGSAVRMPWVDDVAGILQSWYLGNEAGNAIADVLFGKVNPSGRLPITLPKCEEDIPAHLSFGSEMGKVHYREDVFVGYKYYQARRVEPLFPFGFGLSYTTFEVSDLKVEEPSSHDANLQVKASVVVKNTGSIKGSETVQLYVGPPEGPITHPKLQLRAFAKAADLEPGASTTVELSFGKYGVSFWHEEDETWRADAGLYQVFAGTSSAHLPLSSSFTLKQTFSWRGL</sequence>
<dbReference type="InterPro" id="IPR011658">
    <property type="entry name" value="PA14_dom"/>
</dbReference>
<dbReference type="Pfam" id="PF07691">
    <property type="entry name" value="PA14"/>
    <property type="match status" value="1"/>
</dbReference>
<dbReference type="SUPFAM" id="SSF52279">
    <property type="entry name" value="Beta-D-glucan exohydrolase, C-terminal domain"/>
    <property type="match status" value="1"/>
</dbReference>
<evidence type="ECO:0000256" key="6">
    <source>
        <dbReference type="RuleBase" id="RU361161"/>
    </source>
</evidence>
<reference evidence="8 9" key="1">
    <citation type="journal article" date="2019" name="Fungal Biol. Biotechnol.">
        <title>Draft genome sequence of fastidious pathogen Ceratobasidium theobromae, which causes vascular-streak dieback in Theobroma cacao.</title>
        <authorList>
            <person name="Ali S.S."/>
            <person name="Asman A."/>
            <person name="Shao J."/>
            <person name="Firmansyah A.P."/>
            <person name="Susilo A.W."/>
            <person name="Rosmana A."/>
            <person name="McMahon P."/>
            <person name="Junaid M."/>
            <person name="Guest D."/>
            <person name="Kheng T.Y."/>
            <person name="Meinhardt L.W."/>
            <person name="Bailey B.A."/>
        </authorList>
    </citation>
    <scope>NUCLEOTIDE SEQUENCE [LARGE SCALE GENOMIC DNA]</scope>
    <source>
        <strain evidence="8 9">CT2</strain>
    </source>
</reference>
<dbReference type="InterPro" id="IPR013783">
    <property type="entry name" value="Ig-like_fold"/>
</dbReference>
<keyword evidence="6" id="KW-0624">Polysaccharide degradation</keyword>
<proteinExistence type="inferred from homology"/>
<accession>A0A5N5QXN3</accession>
<keyword evidence="4 6" id="KW-0378">Hydrolase</keyword>
<dbReference type="OrthoDB" id="47059at2759"/>
<evidence type="ECO:0000259" key="7">
    <source>
        <dbReference type="PROSITE" id="PS51820"/>
    </source>
</evidence>
<dbReference type="Proteomes" id="UP000383932">
    <property type="component" value="Unassembled WGS sequence"/>
</dbReference>
<dbReference type="EMBL" id="SSOP01000001">
    <property type="protein sequence ID" value="KAB5596464.1"/>
    <property type="molecule type" value="Genomic_DNA"/>
</dbReference>
<dbReference type="InterPro" id="IPR036962">
    <property type="entry name" value="Glyco_hydro_3_N_sf"/>
</dbReference>
<keyword evidence="6" id="KW-0119">Carbohydrate metabolism</keyword>
<dbReference type="InterPro" id="IPR002772">
    <property type="entry name" value="Glyco_hydro_3_C"/>
</dbReference>
<gene>
    <name evidence="8" type="ORF">CTheo_101</name>
</gene>
<organism evidence="8 9">
    <name type="scientific">Ceratobasidium theobromae</name>
    <dbReference type="NCBI Taxonomy" id="1582974"/>
    <lineage>
        <taxon>Eukaryota</taxon>
        <taxon>Fungi</taxon>
        <taxon>Dikarya</taxon>
        <taxon>Basidiomycota</taxon>
        <taxon>Agaricomycotina</taxon>
        <taxon>Agaricomycetes</taxon>
        <taxon>Cantharellales</taxon>
        <taxon>Ceratobasidiaceae</taxon>
        <taxon>Ceratobasidium</taxon>
    </lineage>
</organism>
<dbReference type="InterPro" id="IPR037524">
    <property type="entry name" value="PA14/GLEYA"/>
</dbReference>
<dbReference type="GO" id="GO:0008422">
    <property type="term" value="F:beta-glucosidase activity"/>
    <property type="evidence" value="ECO:0007669"/>
    <property type="project" value="UniProtKB-EC"/>
</dbReference>
<dbReference type="InterPro" id="IPR050288">
    <property type="entry name" value="Cellulose_deg_GH3"/>
</dbReference>
<keyword evidence="9" id="KW-1185">Reference proteome</keyword>
<dbReference type="InterPro" id="IPR026891">
    <property type="entry name" value="Fn3-like"/>
</dbReference>
<evidence type="ECO:0000313" key="8">
    <source>
        <dbReference type="EMBL" id="KAB5596464.1"/>
    </source>
</evidence>
<name>A0A5N5QXN3_9AGAM</name>
<dbReference type="SMART" id="SM01217">
    <property type="entry name" value="Fn3_like"/>
    <property type="match status" value="1"/>
</dbReference>
<evidence type="ECO:0000256" key="2">
    <source>
        <dbReference type="ARBA" id="ARBA00005336"/>
    </source>
</evidence>